<gene>
    <name evidence="3" type="ORF">GMARGA_LOCUS7281</name>
</gene>
<comment type="caution">
    <text evidence="3">The sequence shown here is derived from an EMBL/GenBank/DDBJ whole genome shotgun (WGS) entry which is preliminary data.</text>
</comment>
<keyword evidence="1" id="KW-0862">Zinc</keyword>
<keyword evidence="1" id="KW-0863">Zinc-finger</keyword>
<proteinExistence type="predicted"/>
<evidence type="ECO:0000313" key="4">
    <source>
        <dbReference type="Proteomes" id="UP000789901"/>
    </source>
</evidence>
<sequence>KRELTHVKVDSFHRSDNENPIEWLEAFENWYKGKKGDLTQWKNEEEKESKLKQLKYEKVDLYTTKFKKLLKQVNLNNEIPNPYIIWMFLSEMQGKAATFVTMAELKDLDKAITKTRKAEASKYYSKQTFDKSYQRKVEEELENLLQKIEQITLKYAPEKSQKDGVKEPKRDIICFRCGEIGHIAQCCLSERKPKRESEKHQSTNYIGWFNPYDNGQET</sequence>
<dbReference type="Gene3D" id="4.10.60.10">
    <property type="entry name" value="Zinc finger, CCHC-type"/>
    <property type="match status" value="1"/>
</dbReference>
<organism evidence="3 4">
    <name type="scientific">Gigaspora margarita</name>
    <dbReference type="NCBI Taxonomy" id="4874"/>
    <lineage>
        <taxon>Eukaryota</taxon>
        <taxon>Fungi</taxon>
        <taxon>Fungi incertae sedis</taxon>
        <taxon>Mucoromycota</taxon>
        <taxon>Glomeromycotina</taxon>
        <taxon>Glomeromycetes</taxon>
        <taxon>Diversisporales</taxon>
        <taxon>Gigasporaceae</taxon>
        <taxon>Gigaspora</taxon>
    </lineage>
</organism>
<accession>A0ABN7UJ30</accession>
<dbReference type="Proteomes" id="UP000789901">
    <property type="component" value="Unassembled WGS sequence"/>
</dbReference>
<name>A0ABN7UJ30_GIGMA</name>
<keyword evidence="1" id="KW-0479">Metal-binding</keyword>
<dbReference type="InterPro" id="IPR036875">
    <property type="entry name" value="Znf_CCHC_sf"/>
</dbReference>
<protein>
    <submittedName>
        <fullName evidence="3">40506_t:CDS:1</fullName>
    </submittedName>
</protein>
<dbReference type="EMBL" id="CAJVQB010003482">
    <property type="protein sequence ID" value="CAG8609491.1"/>
    <property type="molecule type" value="Genomic_DNA"/>
</dbReference>
<feature type="non-terminal residue" evidence="3">
    <location>
        <position position="1"/>
    </location>
</feature>
<dbReference type="PROSITE" id="PS50158">
    <property type="entry name" value="ZF_CCHC"/>
    <property type="match status" value="1"/>
</dbReference>
<evidence type="ECO:0000259" key="2">
    <source>
        <dbReference type="PROSITE" id="PS50158"/>
    </source>
</evidence>
<reference evidence="3 4" key="1">
    <citation type="submission" date="2021-06" db="EMBL/GenBank/DDBJ databases">
        <authorList>
            <person name="Kallberg Y."/>
            <person name="Tangrot J."/>
            <person name="Rosling A."/>
        </authorList>
    </citation>
    <scope>NUCLEOTIDE SEQUENCE [LARGE SCALE GENOMIC DNA]</scope>
    <source>
        <strain evidence="3 4">120-4 pot B 10/14</strain>
    </source>
</reference>
<dbReference type="InterPro" id="IPR001878">
    <property type="entry name" value="Znf_CCHC"/>
</dbReference>
<keyword evidence="4" id="KW-1185">Reference proteome</keyword>
<evidence type="ECO:0000256" key="1">
    <source>
        <dbReference type="PROSITE-ProRule" id="PRU00047"/>
    </source>
</evidence>
<evidence type="ECO:0000313" key="3">
    <source>
        <dbReference type="EMBL" id="CAG8609491.1"/>
    </source>
</evidence>
<dbReference type="SUPFAM" id="SSF57756">
    <property type="entry name" value="Retrovirus zinc finger-like domains"/>
    <property type="match status" value="1"/>
</dbReference>
<feature type="domain" description="CCHC-type" evidence="2">
    <location>
        <begin position="174"/>
        <end position="187"/>
    </location>
</feature>